<comment type="caution">
    <text evidence="1">The sequence shown here is derived from an EMBL/GenBank/DDBJ whole genome shotgun (WGS) entry which is preliminary data.</text>
</comment>
<dbReference type="Proteomes" id="UP000054976">
    <property type="component" value="Unassembled WGS sequence"/>
</dbReference>
<gene>
    <name evidence="1" type="ORF">TAGGR_1227</name>
</gene>
<dbReference type="OrthoDB" id="2112244at2"/>
<protein>
    <submittedName>
        <fullName evidence="1">Uncharacterized protein</fullName>
    </submittedName>
</protein>
<accession>A0A0U9HLT9</accession>
<proteinExistence type="predicted"/>
<dbReference type="RefSeq" id="WP_059175538.1">
    <property type="nucleotide sequence ID" value="NZ_BCNO01000001.1"/>
</dbReference>
<organism evidence="1 2">
    <name type="scientific">Thermodesulfovibrio aggregans</name>
    <dbReference type="NCBI Taxonomy" id="86166"/>
    <lineage>
        <taxon>Bacteria</taxon>
        <taxon>Pseudomonadati</taxon>
        <taxon>Nitrospirota</taxon>
        <taxon>Thermodesulfovibrionia</taxon>
        <taxon>Thermodesulfovibrionales</taxon>
        <taxon>Thermodesulfovibrionaceae</taxon>
        <taxon>Thermodesulfovibrio</taxon>
    </lineage>
</organism>
<keyword evidence="2" id="KW-1185">Reference proteome</keyword>
<sequence>MDKFKKYIGKTVNTEKIKDFKFLQNCGLYCERIPDDLSEFEEIEFTIDNIVMCVAILEGKIKRIMLVKVDSSEPDACSPLNREELEEFLKKNEEKLITFFENIIS</sequence>
<reference evidence="2" key="1">
    <citation type="submission" date="2016-01" db="EMBL/GenBank/DDBJ databases">
        <title>Draft genome sequence of Thermodesulfovibrio aggregans strain TGE-P1.</title>
        <authorList>
            <person name="Sekiguchi Y."/>
            <person name="Ohashi A."/>
            <person name="Matsuura N."/>
            <person name="Tourlousse M.D."/>
        </authorList>
    </citation>
    <scope>NUCLEOTIDE SEQUENCE [LARGE SCALE GENOMIC DNA]</scope>
    <source>
        <strain evidence="2">TGE-P1</strain>
    </source>
</reference>
<evidence type="ECO:0000313" key="1">
    <source>
        <dbReference type="EMBL" id="GAQ94056.1"/>
    </source>
</evidence>
<name>A0A0U9HLT9_9BACT</name>
<dbReference type="EMBL" id="BCNO01000001">
    <property type="protein sequence ID" value="GAQ94056.1"/>
    <property type="molecule type" value="Genomic_DNA"/>
</dbReference>
<dbReference type="AlphaFoldDB" id="A0A0U9HLT9"/>
<dbReference type="STRING" id="86166.TAGGR_1227"/>
<evidence type="ECO:0000313" key="2">
    <source>
        <dbReference type="Proteomes" id="UP000054976"/>
    </source>
</evidence>